<dbReference type="InterPro" id="IPR006016">
    <property type="entry name" value="UspA"/>
</dbReference>
<name>A0A8J3CYV4_9BACT</name>
<evidence type="ECO:0000313" key="4">
    <source>
        <dbReference type="Proteomes" id="UP000642809"/>
    </source>
</evidence>
<dbReference type="Pfam" id="PF00582">
    <property type="entry name" value="Usp"/>
    <property type="match status" value="2"/>
</dbReference>
<reference evidence="3" key="1">
    <citation type="journal article" date="2014" name="Int. J. Syst. Evol. Microbiol.">
        <title>Complete genome sequence of Corynebacterium casei LMG S-19264T (=DSM 44701T), isolated from a smear-ripened cheese.</title>
        <authorList>
            <consortium name="US DOE Joint Genome Institute (JGI-PGF)"/>
            <person name="Walter F."/>
            <person name="Albersmeier A."/>
            <person name="Kalinowski J."/>
            <person name="Ruckert C."/>
        </authorList>
    </citation>
    <scope>NUCLEOTIDE SEQUENCE</scope>
    <source>
        <strain evidence="3">KCTC 23224</strain>
    </source>
</reference>
<reference evidence="3" key="2">
    <citation type="submission" date="2020-09" db="EMBL/GenBank/DDBJ databases">
        <authorList>
            <person name="Sun Q."/>
            <person name="Kim S."/>
        </authorList>
    </citation>
    <scope>NUCLEOTIDE SEQUENCE</scope>
    <source>
        <strain evidence="3">KCTC 23224</strain>
    </source>
</reference>
<sequence>MKNFERAMIGLDLSEMDEIILPKVFALSDLLGLKKLYFIHIAKDFIIPDEIKANYPDLAVPVDETLNKEIEQALKKYPIPAELEYEIIIMEGKPMMNVLKTASNKDVDLIIMGRKERLEGSGSLAKTMAQKAPCSVLFLTEDTNVAVPKKILIPMDFSSHSILTLQFAERVSQELGAEVVGMHIYEVPIGYYKTGKSFEEFATLMRKHAEADFQNFLKKNNHAPIECLFELKTNKGRAEMIIETGKKHGVDLVIMGSRGRTGSAAVLLGSVAETLVQKNNQVPMLIVKKKGETMGFLEALSRI</sequence>
<dbReference type="PRINTS" id="PR01438">
    <property type="entry name" value="UNVRSLSTRESS"/>
</dbReference>
<evidence type="ECO:0000259" key="2">
    <source>
        <dbReference type="Pfam" id="PF00582"/>
    </source>
</evidence>
<evidence type="ECO:0000313" key="3">
    <source>
        <dbReference type="EMBL" id="GHB40297.1"/>
    </source>
</evidence>
<dbReference type="Proteomes" id="UP000642809">
    <property type="component" value="Unassembled WGS sequence"/>
</dbReference>
<dbReference type="EMBL" id="BMYF01000012">
    <property type="protein sequence ID" value="GHB40297.1"/>
    <property type="molecule type" value="Genomic_DNA"/>
</dbReference>
<comment type="similarity">
    <text evidence="1">Belongs to the universal stress protein A family.</text>
</comment>
<dbReference type="PANTHER" id="PTHR46268:SF6">
    <property type="entry name" value="UNIVERSAL STRESS PROTEIN UP12"/>
    <property type="match status" value="1"/>
</dbReference>
<dbReference type="CDD" id="cd00293">
    <property type="entry name" value="USP-like"/>
    <property type="match status" value="2"/>
</dbReference>
<dbReference type="AlphaFoldDB" id="A0A8J3CYV4"/>
<dbReference type="InterPro" id="IPR006015">
    <property type="entry name" value="Universal_stress_UspA"/>
</dbReference>
<accession>A0A8J3CYV4</accession>
<keyword evidence="4" id="KW-1185">Reference proteome</keyword>
<dbReference type="RefSeq" id="WP_189582148.1">
    <property type="nucleotide sequence ID" value="NZ_BMYF01000012.1"/>
</dbReference>
<dbReference type="PANTHER" id="PTHR46268">
    <property type="entry name" value="STRESS RESPONSE PROTEIN NHAX"/>
    <property type="match status" value="1"/>
</dbReference>
<dbReference type="InterPro" id="IPR014729">
    <property type="entry name" value="Rossmann-like_a/b/a_fold"/>
</dbReference>
<feature type="domain" description="UspA" evidence="2">
    <location>
        <begin position="4"/>
        <end position="137"/>
    </location>
</feature>
<dbReference type="SUPFAM" id="SSF52402">
    <property type="entry name" value="Adenine nucleotide alpha hydrolases-like"/>
    <property type="match status" value="2"/>
</dbReference>
<proteinExistence type="inferred from homology"/>
<dbReference type="Gene3D" id="3.40.50.620">
    <property type="entry name" value="HUPs"/>
    <property type="match status" value="2"/>
</dbReference>
<feature type="domain" description="UspA" evidence="2">
    <location>
        <begin position="149"/>
        <end position="288"/>
    </location>
</feature>
<protein>
    <recommendedName>
        <fullName evidence="2">UspA domain-containing protein</fullName>
    </recommendedName>
</protein>
<evidence type="ECO:0000256" key="1">
    <source>
        <dbReference type="ARBA" id="ARBA00008791"/>
    </source>
</evidence>
<gene>
    <name evidence="3" type="ORF">GCM10008106_21890</name>
</gene>
<comment type="caution">
    <text evidence="3">The sequence shown here is derived from an EMBL/GenBank/DDBJ whole genome shotgun (WGS) entry which is preliminary data.</text>
</comment>
<organism evidence="3 4">
    <name type="scientific">Mongoliitalea lutea</name>
    <dbReference type="NCBI Taxonomy" id="849756"/>
    <lineage>
        <taxon>Bacteria</taxon>
        <taxon>Pseudomonadati</taxon>
        <taxon>Bacteroidota</taxon>
        <taxon>Cytophagia</taxon>
        <taxon>Cytophagales</taxon>
        <taxon>Cyclobacteriaceae</taxon>
        <taxon>Mongoliitalea</taxon>
    </lineage>
</organism>